<gene>
    <name evidence="1" type="ORF">ALEPTO_LOCUS4926</name>
</gene>
<dbReference type="SUPFAM" id="SSF52047">
    <property type="entry name" value="RNI-like"/>
    <property type="match status" value="1"/>
</dbReference>
<evidence type="ECO:0000313" key="1">
    <source>
        <dbReference type="EMBL" id="CAG8530792.1"/>
    </source>
</evidence>
<dbReference type="OrthoDB" id="2346118at2759"/>
<sequence length="479" mass="55616">MPLLPLELWKQVVDSFSDRSNLRSLLSVNKVFNEFAAHKLYNRVIIGPGCNFDKFANTILNLTNEGNSTKNTFLNYASLVHTITINTSCEPYEFPWHRLPLVLAECKNVDGLLICPREQYAERNTIAVLEVMRSFTLVTKYLAKSIGIMSTRKIRRLCLRSLRFVSEFQRHGSCFVASLSLLRDLNSIELWHENGRPLGSEGKHCIVDLITQNNLNDLHLDSFVTDELEFENIVHIFENSPDLESLTWWGTKFSLEEEEFLYRSIFQQYCPKLTNLTIEVSGFHEGEDFLLLSKYSQGLKQLHTLQELDGGALPLSTFMNFVTMNKSTLKKIDAWVSLTPPPFQIRRRRGFRNPAVVNVINIRINNNYESDFESSESEEDANDEDFDQLHTFYHPVNTNSYAEWVQLLIEKFQETNRAWNDHYDVSISLSHPRLASLLHSCKESIEQNWQSLVDEHLGNPIREVCHHNLDELKIFLTYW</sequence>
<dbReference type="Proteomes" id="UP000789508">
    <property type="component" value="Unassembled WGS sequence"/>
</dbReference>
<keyword evidence="2" id="KW-1185">Reference proteome</keyword>
<comment type="caution">
    <text evidence="1">The sequence shown here is derived from an EMBL/GenBank/DDBJ whole genome shotgun (WGS) entry which is preliminary data.</text>
</comment>
<dbReference type="EMBL" id="CAJVPS010001246">
    <property type="protein sequence ID" value="CAG8530792.1"/>
    <property type="molecule type" value="Genomic_DNA"/>
</dbReference>
<accession>A0A9N9AJY8</accession>
<proteinExistence type="predicted"/>
<protein>
    <submittedName>
        <fullName evidence="1">10659_t:CDS:1</fullName>
    </submittedName>
</protein>
<dbReference type="Gene3D" id="3.80.10.10">
    <property type="entry name" value="Ribonuclease Inhibitor"/>
    <property type="match status" value="1"/>
</dbReference>
<dbReference type="InterPro" id="IPR032675">
    <property type="entry name" value="LRR_dom_sf"/>
</dbReference>
<name>A0A9N9AJY8_9GLOM</name>
<evidence type="ECO:0000313" key="2">
    <source>
        <dbReference type="Proteomes" id="UP000789508"/>
    </source>
</evidence>
<reference evidence="1" key="1">
    <citation type="submission" date="2021-06" db="EMBL/GenBank/DDBJ databases">
        <authorList>
            <person name="Kallberg Y."/>
            <person name="Tangrot J."/>
            <person name="Rosling A."/>
        </authorList>
    </citation>
    <scope>NUCLEOTIDE SEQUENCE</scope>
    <source>
        <strain evidence="1">FL130A</strain>
    </source>
</reference>
<dbReference type="AlphaFoldDB" id="A0A9N9AJY8"/>
<organism evidence="1 2">
    <name type="scientific">Ambispora leptoticha</name>
    <dbReference type="NCBI Taxonomy" id="144679"/>
    <lineage>
        <taxon>Eukaryota</taxon>
        <taxon>Fungi</taxon>
        <taxon>Fungi incertae sedis</taxon>
        <taxon>Mucoromycota</taxon>
        <taxon>Glomeromycotina</taxon>
        <taxon>Glomeromycetes</taxon>
        <taxon>Archaeosporales</taxon>
        <taxon>Ambisporaceae</taxon>
        <taxon>Ambispora</taxon>
    </lineage>
</organism>